<gene>
    <name evidence="1" type="ORF">L1987_48242</name>
</gene>
<accession>A0ACB9FT23</accession>
<comment type="caution">
    <text evidence="1">The sequence shown here is derived from an EMBL/GenBank/DDBJ whole genome shotgun (WGS) entry which is preliminary data.</text>
</comment>
<reference evidence="1 2" key="2">
    <citation type="journal article" date="2022" name="Mol. Ecol. Resour.">
        <title>The genomes of chicory, endive, great burdock and yacon provide insights into Asteraceae paleo-polyploidization history and plant inulin production.</title>
        <authorList>
            <person name="Fan W."/>
            <person name="Wang S."/>
            <person name="Wang H."/>
            <person name="Wang A."/>
            <person name="Jiang F."/>
            <person name="Liu H."/>
            <person name="Zhao H."/>
            <person name="Xu D."/>
            <person name="Zhang Y."/>
        </authorList>
    </citation>
    <scope>NUCLEOTIDE SEQUENCE [LARGE SCALE GENOMIC DNA]</scope>
    <source>
        <strain evidence="2">cv. Yunnan</strain>
        <tissue evidence="1">Leaves</tissue>
    </source>
</reference>
<name>A0ACB9FT23_9ASTR</name>
<protein>
    <submittedName>
        <fullName evidence="1">Uncharacterized protein</fullName>
    </submittedName>
</protein>
<evidence type="ECO:0000313" key="1">
    <source>
        <dbReference type="EMBL" id="KAI3773712.1"/>
    </source>
</evidence>
<proteinExistence type="predicted"/>
<dbReference type="EMBL" id="CM042033">
    <property type="protein sequence ID" value="KAI3773712.1"/>
    <property type="molecule type" value="Genomic_DNA"/>
</dbReference>
<dbReference type="Proteomes" id="UP001056120">
    <property type="component" value="Linkage Group LG16"/>
</dbReference>
<keyword evidence="2" id="KW-1185">Reference proteome</keyword>
<evidence type="ECO:0000313" key="2">
    <source>
        <dbReference type="Proteomes" id="UP001056120"/>
    </source>
</evidence>
<organism evidence="1 2">
    <name type="scientific">Smallanthus sonchifolius</name>
    <dbReference type="NCBI Taxonomy" id="185202"/>
    <lineage>
        <taxon>Eukaryota</taxon>
        <taxon>Viridiplantae</taxon>
        <taxon>Streptophyta</taxon>
        <taxon>Embryophyta</taxon>
        <taxon>Tracheophyta</taxon>
        <taxon>Spermatophyta</taxon>
        <taxon>Magnoliopsida</taxon>
        <taxon>eudicotyledons</taxon>
        <taxon>Gunneridae</taxon>
        <taxon>Pentapetalae</taxon>
        <taxon>asterids</taxon>
        <taxon>campanulids</taxon>
        <taxon>Asterales</taxon>
        <taxon>Asteraceae</taxon>
        <taxon>Asteroideae</taxon>
        <taxon>Heliantheae alliance</taxon>
        <taxon>Millerieae</taxon>
        <taxon>Smallanthus</taxon>
    </lineage>
</organism>
<reference evidence="2" key="1">
    <citation type="journal article" date="2022" name="Mol. Ecol. Resour.">
        <title>The genomes of chicory, endive, great burdock and yacon provide insights into Asteraceae palaeo-polyploidization history and plant inulin production.</title>
        <authorList>
            <person name="Fan W."/>
            <person name="Wang S."/>
            <person name="Wang H."/>
            <person name="Wang A."/>
            <person name="Jiang F."/>
            <person name="Liu H."/>
            <person name="Zhao H."/>
            <person name="Xu D."/>
            <person name="Zhang Y."/>
        </authorList>
    </citation>
    <scope>NUCLEOTIDE SEQUENCE [LARGE SCALE GENOMIC DNA]</scope>
    <source>
        <strain evidence="2">cv. Yunnan</strain>
    </source>
</reference>
<sequence length="314" mass="35835">MEGETRSRLKRIYVSYGNSSRRKGSYEEVSIGLSKEPVERRIKLVYGGGRVGLMALFPQEVLADECHVLGVTPVTIMPREIEVITWVQFKIHHKIVSLLNVEGIIHINIDGHEQKSILGKDMLRELQNNIEAISTYVAANVLMMCSLVFRMFFSSVDLKESLTVDVSIVRAIVNSSRLTFSVLEELQSPSIAVIEGTVVLEIWLAAIAGVKHQMKWKAYLNYTKSGYSRCAKIFQVDKYRKGACEYCGAITHTMMTSMERPQKLGAKWTSKNIAPDEKVETFDLDYVGKRDMWNGSYAHIFQRYESRDEAWKKY</sequence>